<dbReference type="CDD" id="cd01314">
    <property type="entry name" value="D-HYD"/>
    <property type="match status" value="1"/>
</dbReference>
<dbReference type="STRING" id="305900.GV64_24040"/>
<dbReference type="eggNOG" id="COG0044">
    <property type="taxonomic scope" value="Bacteria"/>
</dbReference>
<name>A0A081KGV8_9GAMM</name>
<reference evidence="7 8" key="1">
    <citation type="submission" date="2014-06" db="EMBL/GenBank/DDBJ databases">
        <title>Whole Genome Sequences of Three Symbiotic Endozoicomonas Bacteria.</title>
        <authorList>
            <person name="Neave M.J."/>
            <person name="Apprill A."/>
            <person name="Voolstra C.R."/>
        </authorList>
    </citation>
    <scope>NUCLEOTIDE SEQUENCE [LARGE SCALE GENOMIC DNA]</scope>
    <source>
        <strain evidence="7 8">DSM 22380</strain>
    </source>
</reference>
<organism evidence="7 8">
    <name type="scientific">Endozoicomonas elysicola</name>
    <dbReference type="NCBI Taxonomy" id="305900"/>
    <lineage>
        <taxon>Bacteria</taxon>
        <taxon>Pseudomonadati</taxon>
        <taxon>Pseudomonadota</taxon>
        <taxon>Gammaproteobacteria</taxon>
        <taxon>Oceanospirillales</taxon>
        <taxon>Endozoicomonadaceae</taxon>
        <taxon>Endozoicomonas</taxon>
    </lineage>
</organism>
<dbReference type="EC" id="3.5.2.-" evidence="7"/>
<feature type="domain" description="Amidohydrolase-related" evidence="6">
    <location>
        <begin position="310"/>
        <end position="448"/>
    </location>
</feature>
<dbReference type="SUPFAM" id="SSF51338">
    <property type="entry name" value="Composite domain of metallo-dependent hydrolases"/>
    <property type="match status" value="2"/>
</dbReference>
<evidence type="ECO:0000256" key="1">
    <source>
        <dbReference type="ARBA" id="ARBA00001947"/>
    </source>
</evidence>
<dbReference type="InterPro" id="IPR011778">
    <property type="entry name" value="Hydantoinase/dihydroPyrase"/>
</dbReference>
<dbReference type="InterPro" id="IPR011059">
    <property type="entry name" value="Metal-dep_hydrolase_composite"/>
</dbReference>
<accession>A0A081KGV8</accession>
<keyword evidence="4 7" id="KW-0378">Hydrolase</keyword>
<dbReference type="Gene3D" id="2.30.40.10">
    <property type="entry name" value="Urease, subunit C, domain 1"/>
    <property type="match status" value="1"/>
</dbReference>
<keyword evidence="8" id="KW-1185">Reference proteome</keyword>
<dbReference type="SUPFAM" id="SSF51556">
    <property type="entry name" value="Metallo-dependent hydrolases"/>
    <property type="match status" value="1"/>
</dbReference>
<dbReference type="InterPro" id="IPR006680">
    <property type="entry name" value="Amidohydro-rel"/>
</dbReference>
<evidence type="ECO:0000256" key="3">
    <source>
        <dbReference type="ARBA" id="ARBA00022723"/>
    </source>
</evidence>
<dbReference type="NCBIfam" id="TIGR02033">
    <property type="entry name" value="D-hydantoinase"/>
    <property type="match status" value="1"/>
</dbReference>
<evidence type="ECO:0000313" key="7">
    <source>
        <dbReference type="EMBL" id="KEI73384.1"/>
    </source>
</evidence>
<evidence type="ECO:0000259" key="6">
    <source>
        <dbReference type="Pfam" id="PF01979"/>
    </source>
</evidence>
<dbReference type="GO" id="GO:0046872">
    <property type="term" value="F:metal ion binding"/>
    <property type="evidence" value="ECO:0007669"/>
    <property type="project" value="UniProtKB-KW"/>
</dbReference>
<dbReference type="EMBL" id="JOJP01000001">
    <property type="protein sequence ID" value="KEI73384.1"/>
    <property type="molecule type" value="Genomic_DNA"/>
</dbReference>
<dbReference type="RefSeq" id="WP_020581927.1">
    <property type="nucleotide sequence ID" value="NZ_JOJP01000001.1"/>
</dbReference>
<dbReference type="GO" id="GO:0005829">
    <property type="term" value="C:cytosol"/>
    <property type="evidence" value="ECO:0007669"/>
    <property type="project" value="TreeGrafter"/>
</dbReference>
<proteinExistence type="inferred from homology"/>
<keyword evidence="3" id="KW-0479">Metal-binding</keyword>
<feature type="modified residue" description="N6-carboxylysine" evidence="5">
    <location>
        <position position="154"/>
    </location>
</feature>
<dbReference type="Pfam" id="PF01979">
    <property type="entry name" value="Amidohydro_1"/>
    <property type="match status" value="1"/>
</dbReference>
<evidence type="ECO:0000313" key="8">
    <source>
        <dbReference type="Proteomes" id="UP000027997"/>
    </source>
</evidence>
<comment type="similarity">
    <text evidence="2">Belongs to the metallo-dependent hydrolases superfamily. Hydantoinase/dihydropyrimidinase family.</text>
</comment>
<dbReference type="GO" id="GO:0016812">
    <property type="term" value="F:hydrolase activity, acting on carbon-nitrogen (but not peptide) bonds, in cyclic amides"/>
    <property type="evidence" value="ECO:0007669"/>
    <property type="project" value="TreeGrafter"/>
</dbReference>
<evidence type="ECO:0000256" key="4">
    <source>
        <dbReference type="ARBA" id="ARBA00022801"/>
    </source>
</evidence>
<dbReference type="AlphaFoldDB" id="A0A081KGV8"/>
<dbReference type="InterPro" id="IPR032466">
    <property type="entry name" value="Metal_Hydrolase"/>
</dbReference>
<gene>
    <name evidence="7" type="ORF">GV64_24040</name>
</gene>
<dbReference type="PANTHER" id="PTHR11647">
    <property type="entry name" value="HYDRANTOINASE/DIHYDROPYRIMIDINASE FAMILY MEMBER"/>
    <property type="match status" value="1"/>
</dbReference>
<dbReference type="Proteomes" id="UP000027997">
    <property type="component" value="Unassembled WGS sequence"/>
</dbReference>
<dbReference type="Gene3D" id="3.20.20.140">
    <property type="entry name" value="Metal-dependent hydrolases"/>
    <property type="match status" value="1"/>
</dbReference>
<comment type="caution">
    <text evidence="7">The sequence shown here is derived from an EMBL/GenBank/DDBJ whole genome shotgun (WGS) entry which is preliminary data.</text>
</comment>
<protein>
    <submittedName>
        <fullName evidence="7">Phenylhydantoinase</fullName>
        <ecNumber evidence="7">3.5.2.-</ecNumber>
    </submittedName>
</protein>
<evidence type="ECO:0000256" key="2">
    <source>
        <dbReference type="ARBA" id="ARBA00008829"/>
    </source>
</evidence>
<dbReference type="InterPro" id="IPR050378">
    <property type="entry name" value="Metallo-dep_Hydrolases_sf"/>
</dbReference>
<comment type="cofactor">
    <cofactor evidence="1">
        <name>Zn(2+)</name>
        <dbReference type="ChEBI" id="CHEBI:29105"/>
    </cofactor>
</comment>
<sequence>MNVLIKNATLVNADTSERADLLTRDGIIERIAPNIELPDDSSVEIINAAGHYVIPGGVDVHTHLNIDVGIAQSCDDFYSGTVSAACGGTTTIVDHMGFGPAGCSLHHQLERYHEFARDKAVIDYSFHGTIQHIDDSILEEMESMVLEEGISSFKLYLTYGYKLDDSEVLAALERLNQLNALTCVHPENDGAIRFLKEKILSQGSNAPIYHALSRPPECEAEAVGRMINLATLAGDAPIYIVHLSNGIGLEYIRQAHQRGQAVFAETCPQYLSLDINKYNSSSNEGGASDHPYDEGLKYIMSPPLRDNYHQNQLWQGVMDGTISTVATDHCAFTMAQKHAGRDGFQYCPNGIPGVENRVPLLFSEGVMKDRISINHYVELVSTRPAQLFGLYPRKGLIAEGADADLVIIDPEREVTLSQRLMHGRSDYCPYEGMRLQGYPVITISRGEIIVRDGHFTGTPGHGEFIYRKPLDEGFRYWSK</sequence>
<evidence type="ECO:0000256" key="5">
    <source>
        <dbReference type="PIRSR" id="PIRSR611778-50"/>
    </source>
</evidence>
<dbReference type="PANTHER" id="PTHR11647:SF1">
    <property type="entry name" value="COLLAPSIN RESPONSE MEDIATOR PROTEIN"/>
    <property type="match status" value="1"/>
</dbReference>
<dbReference type="FunFam" id="3.20.20.140:FF:000174">
    <property type="entry name" value="Dihydropyrimidinase-related protein 2"/>
    <property type="match status" value="1"/>
</dbReference>
<comment type="PTM">
    <text evidence="5">Carbamylation allows a single lysine to coordinate two divalent metal cations.</text>
</comment>